<protein>
    <submittedName>
        <fullName evidence="2">Uncharacterized protein</fullName>
    </submittedName>
</protein>
<proteinExistence type="predicted"/>
<feature type="compositionally biased region" description="Basic residues" evidence="1">
    <location>
        <begin position="59"/>
        <end position="77"/>
    </location>
</feature>
<comment type="caution">
    <text evidence="2">The sequence shown here is derived from an EMBL/GenBank/DDBJ whole genome shotgun (WGS) entry which is preliminary data.</text>
</comment>
<dbReference type="RefSeq" id="XP_029224165.1">
    <property type="nucleotide sequence ID" value="XM_029375724.1"/>
</dbReference>
<feature type="region of interest" description="Disordered" evidence="1">
    <location>
        <begin position="9"/>
        <end position="29"/>
    </location>
</feature>
<sequence length="139" mass="15597">MPNIAAAHLGKLLGADGPEPSGGDADTHKQRLGTAMPRLVTVGNLLRVWSNAQLTKAGRAHKLQRPTRRLGARRRRQWGSCRSPIGRQEPSPESDHYGSTLYALVWWGGRRIARRDTEFLSEFAHLKEDELREISPHCQ</sequence>
<reference evidence="2 3" key="1">
    <citation type="journal article" date="2018" name="BMC Genomics">
        <title>Genomic comparison of Trypanosoma conorhini and Trypanosoma rangeli to Trypanosoma cruzi strains of high and low virulence.</title>
        <authorList>
            <person name="Bradwell K.R."/>
            <person name="Koparde V.N."/>
            <person name="Matveyev A.V."/>
            <person name="Serrano M.G."/>
            <person name="Alves J.M."/>
            <person name="Parikh H."/>
            <person name="Huang B."/>
            <person name="Lee V."/>
            <person name="Espinosa-Alvarez O."/>
            <person name="Ortiz P.A."/>
            <person name="Costa-Martins A.G."/>
            <person name="Teixeira M.M."/>
            <person name="Buck G.A."/>
        </authorList>
    </citation>
    <scope>NUCLEOTIDE SEQUENCE [LARGE SCALE GENOMIC DNA]</scope>
    <source>
        <strain evidence="2 3">025E</strain>
    </source>
</reference>
<dbReference type="Proteomes" id="UP000284403">
    <property type="component" value="Unassembled WGS sequence"/>
</dbReference>
<dbReference type="AlphaFoldDB" id="A0A3R7NBI6"/>
<evidence type="ECO:0000256" key="1">
    <source>
        <dbReference type="SAM" id="MobiDB-lite"/>
    </source>
</evidence>
<dbReference type="EMBL" id="MKKU01000911">
    <property type="protein sequence ID" value="RNF00060.1"/>
    <property type="molecule type" value="Genomic_DNA"/>
</dbReference>
<name>A0A3R7NBI6_9TRYP</name>
<gene>
    <name evidence="2" type="ORF">Tco025E_08892</name>
</gene>
<dbReference type="GeneID" id="40322503"/>
<keyword evidence="3" id="KW-1185">Reference proteome</keyword>
<evidence type="ECO:0000313" key="2">
    <source>
        <dbReference type="EMBL" id="RNF00060.1"/>
    </source>
</evidence>
<organism evidence="2 3">
    <name type="scientific">Trypanosoma conorhini</name>
    <dbReference type="NCBI Taxonomy" id="83891"/>
    <lineage>
        <taxon>Eukaryota</taxon>
        <taxon>Discoba</taxon>
        <taxon>Euglenozoa</taxon>
        <taxon>Kinetoplastea</taxon>
        <taxon>Metakinetoplastina</taxon>
        <taxon>Trypanosomatida</taxon>
        <taxon>Trypanosomatidae</taxon>
        <taxon>Trypanosoma</taxon>
    </lineage>
</organism>
<accession>A0A3R7NBI6</accession>
<evidence type="ECO:0000313" key="3">
    <source>
        <dbReference type="Proteomes" id="UP000284403"/>
    </source>
</evidence>
<feature type="region of interest" description="Disordered" evidence="1">
    <location>
        <begin position="59"/>
        <end position="96"/>
    </location>
</feature>